<sequence length="177" mass="19654">MSLRLLRGFTLIINDNINLAIDIEELRLAGLGEKTKTFQPGGGDLEIDITGLGIKALSTPFKVISHTPAVMGMVGGPPGVRHDFSGIKHVVDEDGGAEHEHAVDMKGRLIKMEPENMKSDNAAGYDYTIGSIWNYTEMWDGRVMHRFNFKLGGWQIWNFQQINKGRSRRLFARVGGA</sequence>
<name>A0A327JM09_9HYPH</name>
<dbReference type="InterPro" id="IPR006498">
    <property type="entry name" value="Tail_tube"/>
</dbReference>
<comment type="caution">
    <text evidence="1">The sequence shown here is derived from an EMBL/GenBank/DDBJ whole genome shotgun (WGS) entry which is preliminary data.</text>
</comment>
<keyword evidence="2" id="KW-1185">Reference proteome</keyword>
<dbReference type="Proteomes" id="UP000249299">
    <property type="component" value="Unassembled WGS sequence"/>
</dbReference>
<proteinExistence type="predicted"/>
<evidence type="ECO:0000313" key="1">
    <source>
        <dbReference type="EMBL" id="RAI26606.1"/>
    </source>
</evidence>
<dbReference type="OrthoDB" id="7924014at2"/>
<accession>A0A327JM09</accession>
<dbReference type="EMBL" id="NPEV01000028">
    <property type="protein sequence ID" value="RAI26606.1"/>
    <property type="molecule type" value="Genomic_DNA"/>
</dbReference>
<dbReference type="AlphaFoldDB" id="A0A327JM09"/>
<organism evidence="1 2">
    <name type="scientific">Rhodobium orientis</name>
    <dbReference type="NCBI Taxonomy" id="34017"/>
    <lineage>
        <taxon>Bacteria</taxon>
        <taxon>Pseudomonadati</taxon>
        <taxon>Pseudomonadota</taxon>
        <taxon>Alphaproteobacteria</taxon>
        <taxon>Hyphomicrobiales</taxon>
        <taxon>Rhodobiaceae</taxon>
        <taxon>Rhodobium</taxon>
    </lineage>
</organism>
<gene>
    <name evidence="1" type="ORF">CH339_13475</name>
</gene>
<reference evidence="1 2" key="1">
    <citation type="submission" date="2017-07" db="EMBL/GenBank/DDBJ databases">
        <title>Draft Genome Sequences of Select Purple Nonsulfur Bacteria.</title>
        <authorList>
            <person name="Lasarre B."/>
            <person name="Mckinlay J.B."/>
        </authorList>
    </citation>
    <scope>NUCLEOTIDE SEQUENCE [LARGE SCALE GENOMIC DNA]</scope>
    <source>
        <strain evidence="1 2">DSM 11290</strain>
    </source>
</reference>
<protein>
    <submittedName>
        <fullName evidence="1">Phage tail protein</fullName>
    </submittedName>
</protein>
<dbReference type="Pfam" id="PF04985">
    <property type="entry name" value="Phage_tube"/>
    <property type="match status" value="1"/>
</dbReference>
<evidence type="ECO:0000313" key="2">
    <source>
        <dbReference type="Proteomes" id="UP000249299"/>
    </source>
</evidence>
<dbReference type="RefSeq" id="WP_111434882.1">
    <property type="nucleotide sequence ID" value="NZ_JACIGG010000004.1"/>
</dbReference>